<dbReference type="GO" id="GO:0016747">
    <property type="term" value="F:acyltransferase activity, transferring groups other than amino-acyl groups"/>
    <property type="evidence" value="ECO:0007669"/>
    <property type="project" value="InterPro"/>
</dbReference>
<dbReference type="Pfam" id="PF00583">
    <property type="entry name" value="Acetyltransf_1"/>
    <property type="match status" value="1"/>
</dbReference>
<organism evidence="2 3">
    <name type="scientific">Streptomyces vietnamensis</name>
    <dbReference type="NCBI Taxonomy" id="362257"/>
    <lineage>
        <taxon>Bacteria</taxon>
        <taxon>Bacillati</taxon>
        <taxon>Actinomycetota</taxon>
        <taxon>Actinomycetes</taxon>
        <taxon>Kitasatosporales</taxon>
        <taxon>Streptomycetaceae</taxon>
        <taxon>Streptomyces</taxon>
    </lineage>
</organism>
<keyword evidence="3" id="KW-1185">Reference proteome</keyword>
<dbReference type="EMBL" id="CP010407">
    <property type="protein sequence ID" value="AJF65559.1"/>
    <property type="molecule type" value="Genomic_DNA"/>
</dbReference>
<dbReference type="InterPro" id="IPR016181">
    <property type="entry name" value="Acyl_CoA_acyltransferase"/>
</dbReference>
<dbReference type="PANTHER" id="PTHR42791:SF1">
    <property type="entry name" value="N-ACETYLTRANSFERASE DOMAIN-CONTAINING PROTEIN"/>
    <property type="match status" value="1"/>
</dbReference>
<feature type="domain" description="N-acetyltransferase" evidence="1">
    <location>
        <begin position="63"/>
        <end position="198"/>
    </location>
</feature>
<dbReference type="Proteomes" id="UP000031774">
    <property type="component" value="Chromosome"/>
</dbReference>
<dbReference type="PROSITE" id="PS51186">
    <property type="entry name" value="GNAT"/>
    <property type="match status" value="1"/>
</dbReference>
<dbReference type="RefSeq" id="WP_041129586.1">
    <property type="nucleotide sequence ID" value="NZ_CP010407.1"/>
</dbReference>
<keyword evidence="2" id="KW-0808">Transferase</keyword>
<dbReference type="AlphaFoldDB" id="A0A0B5IB19"/>
<proteinExistence type="predicted"/>
<dbReference type="InterPro" id="IPR052523">
    <property type="entry name" value="Trichothecene_AcTrans"/>
</dbReference>
<dbReference type="KEGG" id="svt:SVTN_15195"/>
<name>A0A0B5IB19_9ACTN</name>
<dbReference type="InterPro" id="IPR000182">
    <property type="entry name" value="GNAT_dom"/>
</dbReference>
<dbReference type="SUPFAM" id="SSF55729">
    <property type="entry name" value="Acyl-CoA N-acyltransferases (Nat)"/>
    <property type="match status" value="1"/>
</dbReference>
<dbReference type="HOGENOM" id="CLU_060131_7_2_11"/>
<dbReference type="Gene3D" id="3.40.630.30">
    <property type="match status" value="1"/>
</dbReference>
<reference evidence="2 3" key="1">
    <citation type="submission" date="2014-12" db="EMBL/GenBank/DDBJ databases">
        <title>Complete genome sequence of Streptomyces vietnamensis strain GIMV4.0001, a genetic manipulable producer of the benzoisochromanequinone antibiotic granaticin.</title>
        <authorList>
            <person name="Deng M.R."/>
            <person name="Guo J."/>
            <person name="Ma L.Y."/>
            <person name="Feng G.D."/>
            <person name="Mo C.Y."/>
            <person name="Zhu H.H."/>
        </authorList>
    </citation>
    <scope>NUCLEOTIDE SEQUENCE [LARGE SCALE GENOMIC DNA]</scope>
    <source>
        <strain evidence="3">GIMV4.0001</strain>
    </source>
</reference>
<dbReference type="STRING" id="362257.SVTN_15195"/>
<evidence type="ECO:0000259" key="1">
    <source>
        <dbReference type="PROSITE" id="PS51186"/>
    </source>
</evidence>
<gene>
    <name evidence="2" type="ORF">SVTN_15195</name>
</gene>
<evidence type="ECO:0000313" key="2">
    <source>
        <dbReference type="EMBL" id="AJF65559.1"/>
    </source>
</evidence>
<dbReference type="CDD" id="cd04301">
    <property type="entry name" value="NAT_SF"/>
    <property type="match status" value="1"/>
</dbReference>
<sequence>MTRMTLANTPKPATIEDARAVSGTLAAAFGDDPMMRWFFPDEASRTTDLGRYFTTLFTRQYGLHGVCERTESAAAFWVSPEGADKAVPDAETVQELVEILGDRAPVFQEAVTAAAEHGPKEPHWYLAVIGADPAARGQGHGSALLRSGLAKADADGLPVYLESSKPDNLPVYEHFGFKVVDEFALPGGGPVLWAMKRDPQGA</sequence>
<evidence type="ECO:0000313" key="3">
    <source>
        <dbReference type="Proteomes" id="UP000031774"/>
    </source>
</evidence>
<dbReference type="PANTHER" id="PTHR42791">
    <property type="entry name" value="GNAT FAMILY ACETYLTRANSFERASE"/>
    <property type="match status" value="1"/>
</dbReference>
<accession>A0A0B5IB19</accession>
<protein>
    <submittedName>
        <fullName evidence="2">Acetyltransferase</fullName>
    </submittedName>
</protein>